<feature type="domain" description="Polymerase nucleotidyl transferase" evidence="1">
    <location>
        <begin position="18"/>
        <end position="64"/>
    </location>
</feature>
<evidence type="ECO:0000313" key="3">
    <source>
        <dbReference type="Proteomes" id="UP001596004"/>
    </source>
</evidence>
<evidence type="ECO:0000259" key="1">
    <source>
        <dbReference type="Pfam" id="PF01909"/>
    </source>
</evidence>
<dbReference type="RefSeq" id="WP_380841384.1">
    <property type="nucleotide sequence ID" value="NZ_JBHSFP010000010.1"/>
</dbReference>
<gene>
    <name evidence="2" type="ORF">ACFO60_17390</name>
</gene>
<dbReference type="Proteomes" id="UP001596004">
    <property type="component" value="Unassembled WGS sequence"/>
</dbReference>
<sequence>MTDDATGRLLDRFLAAIRPVVPVVSVWAHGSLAGGDYQPGRSDLDLIAVLDRPCTSEEERLIEEAHEHLGSAMSLASKLHCSYVATAEAADPARPHLTWAQEELMRRPVTPVTRRELHAFGLVLHGEAPESILPAVTDGELTDFVISDLGDFWQPSLEHPEWYLNDIWVDLGMLTLARATVTLREGRLITKREALDVLGDLDAPVEVIDDIRRRRYGTHTASTEEWLIHRAGLTLAFLGSAIDRAVTAHRSDRGDDLAPRSSEHL</sequence>
<organism evidence="2 3">
    <name type="scientific">Sphaerisporangium dianthi</name>
    <dbReference type="NCBI Taxonomy" id="1436120"/>
    <lineage>
        <taxon>Bacteria</taxon>
        <taxon>Bacillati</taxon>
        <taxon>Actinomycetota</taxon>
        <taxon>Actinomycetes</taxon>
        <taxon>Streptosporangiales</taxon>
        <taxon>Streptosporangiaceae</taxon>
        <taxon>Sphaerisporangium</taxon>
    </lineage>
</organism>
<dbReference type="CDD" id="cd05403">
    <property type="entry name" value="NT_KNTase_like"/>
    <property type="match status" value="1"/>
</dbReference>
<keyword evidence="3" id="KW-1185">Reference proteome</keyword>
<comment type="caution">
    <text evidence="2">The sequence shown here is derived from an EMBL/GenBank/DDBJ whole genome shotgun (WGS) entry which is preliminary data.</text>
</comment>
<dbReference type="InterPro" id="IPR043519">
    <property type="entry name" value="NT_sf"/>
</dbReference>
<protein>
    <submittedName>
        <fullName evidence="2">Nucleotidyltransferase domain-containing protein</fullName>
    </submittedName>
</protein>
<dbReference type="InterPro" id="IPR002934">
    <property type="entry name" value="Polymerase_NTP_transf_dom"/>
</dbReference>
<accession>A0ABV9CHM0</accession>
<reference evidence="3" key="1">
    <citation type="journal article" date="2019" name="Int. J. Syst. Evol. Microbiol.">
        <title>The Global Catalogue of Microorganisms (GCM) 10K type strain sequencing project: providing services to taxonomists for standard genome sequencing and annotation.</title>
        <authorList>
            <consortium name="The Broad Institute Genomics Platform"/>
            <consortium name="The Broad Institute Genome Sequencing Center for Infectious Disease"/>
            <person name="Wu L."/>
            <person name="Ma J."/>
        </authorList>
    </citation>
    <scope>NUCLEOTIDE SEQUENCE [LARGE SCALE GENOMIC DNA]</scope>
    <source>
        <strain evidence="3">CGMCC 4.7132</strain>
    </source>
</reference>
<name>A0ABV9CHM0_9ACTN</name>
<dbReference type="Pfam" id="PF01909">
    <property type="entry name" value="NTP_transf_2"/>
    <property type="match status" value="1"/>
</dbReference>
<proteinExistence type="predicted"/>
<evidence type="ECO:0000313" key="2">
    <source>
        <dbReference type="EMBL" id="MFC4532551.1"/>
    </source>
</evidence>
<dbReference type="SUPFAM" id="SSF81301">
    <property type="entry name" value="Nucleotidyltransferase"/>
    <property type="match status" value="1"/>
</dbReference>
<dbReference type="EMBL" id="JBHSFP010000010">
    <property type="protein sequence ID" value="MFC4532551.1"/>
    <property type="molecule type" value="Genomic_DNA"/>
</dbReference>